<gene>
    <name evidence="2" type="ORF">FNV43_RR11220</name>
</gene>
<dbReference type="InterPro" id="IPR001849">
    <property type="entry name" value="PH_domain"/>
</dbReference>
<reference evidence="2" key="1">
    <citation type="submission" date="2020-03" db="EMBL/GenBank/DDBJ databases">
        <title>A high-quality chromosome-level genome assembly of a woody plant with both climbing and erect habits, Rhamnella rubrinervis.</title>
        <authorList>
            <person name="Lu Z."/>
            <person name="Yang Y."/>
            <person name="Zhu X."/>
            <person name="Sun Y."/>
        </authorList>
    </citation>
    <scope>NUCLEOTIDE SEQUENCE</scope>
    <source>
        <strain evidence="2">BYM</strain>
        <tissue evidence="2">Leaf</tissue>
    </source>
</reference>
<dbReference type="InterPro" id="IPR008546">
    <property type="entry name" value="VAN3-bd-like_auxin_canal"/>
</dbReference>
<feature type="domain" description="PH" evidence="1">
    <location>
        <begin position="348"/>
        <end position="455"/>
    </location>
</feature>
<protein>
    <recommendedName>
        <fullName evidence="1">PH domain-containing protein</fullName>
    </recommendedName>
</protein>
<name>A0A8K0H555_9ROSA</name>
<dbReference type="Pfam" id="PF08458">
    <property type="entry name" value="PH_2"/>
    <property type="match status" value="1"/>
</dbReference>
<keyword evidence="3" id="KW-1185">Reference proteome</keyword>
<proteinExistence type="predicted"/>
<dbReference type="AlphaFoldDB" id="A0A8K0H555"/>
<dbReference type="InterPro" id="IPR040269">
    <property type="entry name" value="VAB"/>
</dbReference>
<dbReference type="PANTHER" id="PTHR31351:SF2">
    <property type="entry name" value="PHOSPHOINOSITIDE BINDING PROTEIN"/>
    <property type="match status" value="1"/>
</dbReference>
<evidence type="ECO:0000259" key="1">
    <source>
        <dbReference type="PROSITE" id="PS50003"/>
    </source>
</evidence>
<evidence type="ECO:0000313" key="3">
    <source>
        <dbReference type="Proteomes" id="UP000796880"/>
    </source>
</evidence>
<organism evidence="2 3">
    <name type="scientific">Rhamnella rubrinervis</name>
    <dbReference type="NCBI Taxonomy" id="2594499"/>
    <lineage>
        <taxon>Eukaryota</taxon>
        <taxon>Viridiplantae</taxon>
        <taxon>Streptophyta</taxon>
        <taxon>Embryophyta</taxon>
        <taxon>Tracheophyta</taxon>
        <taxon>Spermatophyta</taxon>
        <taxon>Magnoliopsida</taxon>
        <taxon>eudicotyledons</taxon>
        <taxon>Gunneridae</taxon>
        <taxon>Pentapetalae</taxon>
        <taxon>rosids</taxon>
        <taxon>fabids</taxon>
        <taxon>Rosales</taxon>
        <taxon>Rhamnaceae</taxon>
        <taxon>rhamnoid group</taxon>
        <taxon>Rhamneae</taxon>
        <taxon>Rhamnella</taxon>
    </lineage>
</organism>
<comment type="caution">
    <text evidence="2">The sequence shown here is derived from an EMBL/GenBank/DDBJ whole genome shotgun (WGS) entry which is preliminary data.</text>
</comment>
<sequence>MGCKRALIDYFRHKLREWNTNNDEFSRSGKTGPSPSFMYKSKQQKWKRKALMHWKLSKGSYIFHIGYVHTSMEVISCASKCSLPRLENIDENCPANWLTVSCAPPETPTESMEFLARSWSVSATELSKALSNTQAVSDSRNLDKSTVSSIGIESSPTVLNESLLQQLPSEGSLPISPRSSDEVKIYKSILRGKTIGRWLKDQKEKKKQEIRTQNAQLHAAVSVAGVAAAVAALAASNVSPETSATQKKTPPKTCAALASAAALVASHCIEIAEEMGADHDHILTVVDSAINARTNGDIMTLTAGAATALRAAAILRTKLQKGYGTKTFALADEKGEGKDSNMLIALNFVSKGGELLKRTRKGALHWKQVSFDINSNMQVVAKMKSKYMAGTFTKKKTCVVTGVYCDIPAWPRREDIGSELKAYFGIKTEDRVIEFESKTNNEKQMWTEGIQHMLNCNANVT</sequence>
<dbReference type="SUPFAM" id="SSF50729">
    <property type="entry name" value="PH domain-like"/>
    <property type="match status" value="1"/>
</dbReference>
<dbReference type="OrthoDB" id="1926216at2759"/>
<evidence type="ECO:0000313" key="2">
    <source>
        <dbReference type="EMBL" id="KAF3446042.1"/>
    </source>
</evidence>
<dbReference type="PANTHER" id="PTHR31351">
    <property type="entry name" value="EXPRESSED PROTEIN"/>
    <property type="match status" value="1"/>
</dbReference>
<accession>A0A8K0H555</accession>
<dbReference type="PROSITE" id="PS50003">
    <property type="entry name" value="PH_DOMAIN"/>
    <property type="match status" value="1"/>
</dbReference>
<dbReference type="Proteomes" id="UP000796880">
    <property type="component" value="Unassembled WGS sequence"/>
</dbReference>
<dbReference type="Pfam" id="PF05703">
    <property type="entry name" value="Auxin_canalis"/>
    <property type="match status" value="1"/>
</dbReference>
<dbReference type="InterPro" id="IPR013666">
    <property type="entry name" value="PH_pln"/>
</dbReference>
<dbReference type="EMBL" id="VOIH02000005">
    <property type="protein sequence ID" value="KAF3446042.1"/>
    <property type="molecule type" value="Genomic_DNA"/>
</dbReference>